<feature type="binding site" evidence="9">
    <location>
        <position position="321"/>
    </location>
    <ligand>
        <name>FAD</name>
        <dbReference type="ChEBI" id="CHEBI:57692"/>
    </ligand>
</feature>
<evidence type="ECO:0000256" key="11">
    <source>
        <dbReference type="RuleBase" id="RU003691"/>
    </source>
</evidence>
<dbReference type="GO" id="GO:0050660">
    <property type="term" value="F:flavin adenine dinucleotide binding"/>
    <property type="evidence" value="ECO:0007669"/>
    <property type="project" value="TreeGrafter"/>
</dbReference>
<dbReference type="EMBL" id="AP028056">
    <property type="protein sequence ID" value="BEH01546.1"/>
    <property type="molecule type" value="Genomic_DNA"/>
</dbReference>
<evidence type="ECO:0000259" key="12">
    <source>
        <dbReference type="Pfam" id="PF02852"/>
    </source>
</evidence>
<keyword evidence="4 11" id="KW-0560">Oxidoreductase</keyword>
<feature type="binding site" evidence="9">
    <location>
        <begin position="327"/>
        <end position="330"/>
    </location>
    <ligand>
        <name>FAD</name>
        <dbReference type="ChEBI" id="CHEBI:57692"/>
    </ligand>
</feature>
<dbReference type="GO" id="GO:0004148">
    <property type="term" value="F:dihydrolipoyl dehydrogenase (NADH) activity"/>
    <property type="evidence" value="ECO:0007669"/>
    <property type="project" value="TreeGrafter"/>
</dbReference>
<evidence type="ECO:0000256" key="3">
    <source>
        <dbReference type="ARBA" id="ARBA00022827"/>
    </source>
</evidence>
<evidence type="ECO:0000256" key="1">
    <source>
        <dbReference type="ARBA" id="ARBA00007532"/>
    </source>
</evidence>
<protein>
    <submittedName>
        <fullName evidence="14">Mycothione reductase</fullName>
    </submittedName>
</protein>
<feature type="domain" description="Pyridine nucleotide-disulphide oxidoreductase dimerisation" evidence="12">
    <location>
        <begin position="360"/>
        <end position="469"/>
    </location>
</feature>
<dbReference type="NCBIfam" id="NF005884">
    <property type="entry name" value="PRK07846.1"/>
    <property type="match status" value="1"/>
</dbReference>
<dbReference type="InterPro" id="IPR023753">
    <property type="entry name" value="FAD/NAD-binding_dom"/>
</dbReference>
<dbReference type="InterPro" id="IPR012999">
    <property type="entry name" value="Pyr_OxRdtase_I_AS"/>
</dbReference>
<dbReference type="InterPro" id="IPR016156">
    <property type="entry name" value="FAD/NAD-linked_Rdtase_dimer_sf"/>
</dbReference>
<dbReference type="PRINTS" id="PR00368">
    <property type="entry name" value="FADPNR"/>
</dbReference>
<evidence type="ECO:0000256" key="8">
    <source>
        <dbReference type="PIRSR" id="PIRSR000350-2"/>
    </source>
</evidence>
<keyword evidence="3 9" id="KW-0274">FAD</keyword>
<evidence type="ECO:0000259" key="13">
    <source>
        <dbReference type="Pfam" id="PF07992"/>
    </source>
</evidence>
<dbReference type="InterPro" id="IPR004099">
    <property type="entry name" value="Pyr_nucl-diS_OxRdtase_dimer"/>
</dbReference>
<dbReference type="Pfam" id="PF07992">
    <property type="entry name" value="Pyr_redox_2"/>
    <property type="match status" value="1"/>
</dbReference>
<dbReference type="InterPro" id="IPR001100">
    <property type="entry name" value="Pyr_nuc-diS_OxRdtase"/>
</dbReference>
<evidence type="ECO:0000256" key="7">
    <source>
        <dbReference type="ARBA" id="ARBA00023284"/>
    </source>
</evidence>
<feature type="binding site" evidence="9">
    <location>
        <position position="280"/>
    </location>
    <ligand>
        <name>NAD(+)</name>
        <dbReference type="ChEBI" id="CHEBI:57540"/>
    </ligand>
</feature>
<keyword evidence="7 11" id="KW-0676">Redox-active center</keyword>
<dbReference type="AlphaFoldDB" id="A0AAN0K692"/>
<evidence type="ECO:0000256" key="4">
    <source>
        <dbReference type="ARBA" id="ARBA00023002"/>
    </source>
</evidence>
<keyword evidence="5 9" id="KW-0520">NAD</keyword>
<dbReference type="InterPro" id="IPR036188">
    <property type="entry name" value="FAD/NAD-bd_sf"/>
</dbReference>
<evidence type="ECO:0000256" key="2">
    <source>
        <dbReference type="ARBA" id="ARBA00022630"/>
    </source>
</evidence>
<evidence type="ECO:0000313" key="15">
    <source>
        <dbReference type="Proteomes" id="UP001431656"/>
    </source>
</evidence>
<comment type="similarity">
    <text evidence="1 11">Belongs to the class-I pyridine nucleotide-disulfide oxidoreductase family.</text>
</comment>
<evidence type="ECO:0000313" key="14">
    <source>
        <dbReference type="EMBL" id="BEH01546.1"/>
    </source>
</evidence>
<feature type="domain" description="FAD/NAD(P)-binding" evidence="13">
    <location>
        <begin position="12"/>
        <end position="335"/>
    </location>
</feature>
<dbReference type="SUPFAM" id="SSF51905">
    <property type="entry name" value="FAD/NAD(P)-binding domain"/>
    <property type="match status" value="1"/>
</dbReference>
<keyword evidence="15" id="KW-1185">Reference proteome</keyword>
<proteinExistence type="inferred from homology"/>
<dbReference type="PANTHER" id="PTHR22912:SF217">
    <property type="entry name" value="DIHYDROLIPOYL DEHYDROGENASE"/>
    <property type="match status" value="1"/>
</dbReference>
<dbReference type="Proteomes" id="UP001431656">
    <property type="component" value="Chromosome"/>
</dbReference>
<gene>
    <name evidence="14" type="ORF">brsh051_08270</name>
</gene>
<name>A0AAN0K692_9ACTN</name>
<sequence length="484" mass="52107">MQDNTAAADHVDLCIIGSGSGLSLIDDDINDWQIALIDNGIGPNDAFGGTCLNAGCIPSKMFSFPATYALAPTHAARVDVDLGVQGIDFKAIQARTFGRTDAISASGLAGLIRRENLQVLFGSATFVDDHTVRVGHRQITADRIVIAAGSRPRQVRAPGFDDPYLQAFVYTSESIMRVEELPQRLIILGGGIEAVEFAHIFAAMGSQVSIISRSEPLLRALDSSVAIRVTEELAQRLVLRLNQSVIGLDSDDAGGVVVSTQDAHGIEYTYQADAVLTCVGRIPNGDQLRVDKAGISLDEKGFIPVDQYLRTSVPHIWALGDVCSPQMLKHLANAQARLVKRNLLAERAGRPLEARDERFVPQGIFTEPQVASVGATEEQLQESGVDYVVHVQEYASVAYGWAMNDIDHFVKLLADPTGEHLLGAHIVGPDATILIQPLVQAMNLNQTISDVAKGQYWIHPALTEVVENALLGVLRVAAEQSAAL</sequence>
<feature type="binding site" evidence="9">
    <location>
        <position position="60"/>
    </location>
    <ligand>
        <name>FAD</name>
        <dbReference type="ChEBI" id="CHEBI:57692"/>
    </ligand>
</feature>
<dbReference type="Gene3D" id="3.50.50.60">
    <property type="entry name" value="FAD/NAD(P)-binding domain"/>
    <property type="match status" value="2"/>
</dbReference>
<keyword evidence="9" id="KW-0547">Nucleotide-binding</keyword>
<dbReference type="RefSeq" id="WP_286267853.1">
    <property type="nucleotide sequence ID" value="NZ_AP028056.1"/>
</dbReference>
<comment type="cofactor">
    <cofactor evidence="9">
        <name>FAD</name>
        <dbReference type="ChEBI" id="CHEBI:57692"/>
    </cofactor>
    <text evidence="9">Binds 1 FAD per subunit.</text>
</comment>
<evidence type="ECO:0000256" key="6">
    <source>
        <dbReference type="ARBA" id="ARBA00023157"/>
    </source>
</evidence>
<dbReference type="Pfam" id="PF02852">
    <property type="entry name" value="Pyr_redox_dim"/>
    <property type="match status" value="1"/>
</dbReference>
<accession>A0AAN0K692</accession>
<dbReference type="GO" id="GO:0006103">
    <property type="term" value="P:2-oxoglutarate metabolic process"/>
    <property type="evidence" value="ECO:0007669"/>
    <property type="project" value="TreeGrafter"/>
</dbReference>
<dbReference type="KEGG" id="broo:brsh051_08270"/>
<dbReference type="Gene3D" id="3.30.390.30">
    <property type="match status" value="1"/>
</dbReference>
<dbReference type="InterPro" id="IPR050151">
    <property type="entry name" value="Class-I_Pyr_Nuc-Dis_Oxidored"/>
</dbReference>
<dbReference type="SUPFAM" id="SSF55424">
    <property type="entry name" value="FAD/NAD-linked reductases, dimerisation (C-terminal) domain"/>
    <property type="match status" value="1"/>
</dbReference>
<keyword evidence="2 11" id="KW-0285">Flavoprotein</keyword>
<feature type="active site" description="Proton acceptor" evidence="8">
    <location>
        <position position="459"/>
    </location>
</feature>
<evidence type="ECO:0000256" key="10">
    <source>
        <dbReference type="PIRSR" id="PIRSR000350-4"/>
    </source>
</evidence>
<feature type="disulfide bond" description="Redox-active" evidence="10">
    <location>
        <begin position="51"/>
        <end position="56"/>
    </location>
</feature>
<dbReference type="PANTHER" id="PTHR22912">
    <property type="entry name" value="DISULFIDE OXIDOREDUCTASE"/>
    <property type="match status" value="1"/>
</dbReference>
<dbReference type="PROSITE" id="PS00076">
    <property type="entry name" value="PYRIDINE_REDOX_1"/>
    <property type="match status" value="1"/>
</dbReference>
<evidence type="ECO:0000256" key="5">
    <source>
        <dbReference type="ARBA" id="ARBA00023027"/>
    </source>
</evidence>
<keyword evidence="6" id="KW-1015">Disulfide bond</keyword>
<feature type="binding site" evidence="9">
    <location>
        <begin position="189"/>
        <end position="196"/>
    </location>
    <ligand>
        <name>NAD(+)</name>
        <dbReference type="ChEBI" id="CHEBI:57540"/>
    </ligand>
</feature>
<evidence type="ECO:0000256" key="9">
    <source>
        <dbReference type="PIRSR" id="PIRSR000350-3"/>
    </source>
</evidence>
<dbReference type="PRINTS" id="PR00411">
    <property type="entry name" value="PNDRDTASEI"/>
</dbReference>
<reference evidence="14" key="1">
    <citation type="journal article" date="2024" name="Int. J. Syst. Evol. Microbiol.">
        <title>Brooklawnia propionicigenes sp. nov., a facultatively anaerobic, propionate-producing bacterium isolated from a methanogenic reactor treating waste from cattle farms.</title>
        <authorList>
            <person name="Akita Y."/>
            <person name="Ueki A."/>
            <person name="Tonouchi A."/>
            <person name="Sugawara Y."/>
            <person name="Honma S."/>
            <person name="Kaku N."/>
            <person name="Ueki K."/>
        </authorList>
    </citation>
    <scope>NUCLEOTIDE SEQUENCE</scope>
    <source>
        <strain evidence="14">SH051</strain>
    </source>
</reference>
<dbReference type="PIRSF" id="PIRSF000350">
    <property type="entry name" value="Mercury_reductase_MerA"/>
    <property type="match status" value="1"/>
</dbReference>
<organism evidence="14 15">
    <name type="scientific">Brooklawnia propionicigenes</name>
    <dbReference type="NCBI Taxonomy" id="3041175"/>
    <lineage>
        <taxon>Bacteria</taxon>
        <taxon>Bacillati</taxon>
        <taxon>Actinomycetota</taxon>
        <taxon>Actinomycetes</taxon>
        <taxon>Propionibacteriales</taxon>
        <taxon>Propionibacteriaceae</taxon>
        <taxon>Brooklawnia</taxon>
    </lineage>
</organism>